<protein>
    <submittedName>
        <fullName evidence="1">Uncharacterized protein</fullName>
    </submittedName>
</protein>
<accession>A0A379C8G2</accession>
<name>A0A379C8G2_9PAST</name>
<evidence type="ECO:0000313" key="2">
    <source>
        <dbReference type="Proteomes" id="UP000255417"/>
    </source>
</evidence>
<gene>
    <name evidence="1" type="ORF">NCTC12872_00637</name>
</gene>
<dbReference type="RefSeq" id="WP_115315186.1">
    <property type="nucleotide sequence ID" value="NZ_LWIF01000001.1"/>
</dbReference>
<evidence type="ECO:0000313" key="1">
    <source>
        <dbReference type="EMBL" id="SUB58672.1"/>
    </source>
</evidence>
<keyword evidence="2" id="KW-1185">Reference proteome</keyword>
<proteinExistence type="predicted"/>
<sequence length="65" mass="7375">MLANTSIENIALNLKYISELLKSSSVLLPEGTEDDEILNLIRFFLEKVGFDLDKISSDLLKIRPH</sequence>
<dbReference type="AlphaFoldDB" id="A0A379C8G2"/>
<organism evidence="1 2">
    <name type="scientific">Phocoenobacter uteri</name>
    <dbReference type="NCBI Taxonomy" id="146806"/>
    <lineage>
        <taxon>Bacteria</taxon>
        <taxon>Pseudomonadati</taxon>
        <taxon>Pseudomonadota</taxon>
        <taxon>Gammaproteobacteria</taxon>
        <taxon>Pasteurellales</taxon>
        <taxon>Pasteurellaceae</taxon>
        <taxon>Phocoenobacter</taxon>
    </lineage>
</organism>
<dbReference type="Proteomes" id="UP000255417">
    <property type="component" value="Unassembled WGS sequence"/>
</dbReference>
<dbReference type="EMBL" id="UGTA01000001">
    <property type="protein sequence ID" value="SUB58672.1"/>
    <property type="molecule type" value="Genomic_DNA"/>
</dbReference>
<reference evidence="1 2" key="1">
    <citation type="submission" date="2018-06" db="EMBL/GenBank/DDBJ databases">
        <authorList>
            <consortium name="Pathogen Informatics"/>
            <person name="Doyle S."/>
        </authorList>
    </citation>
    <scope>NUCLEOTIDE SEQUENCE [LARGE SCALE GENOMIC DNA]</scope>
    <source>
        <strain evidence="1 2">NCTC12872</strain>
    </source>
</reference>